<organism evidence="1 2">
    <name type="scientific">Araneus ventricosus</name>
    <name type="common">Orbweaver spider</name>
    <name type="synonym">Epeira ventricosa</name>
    <dbReference type="NCBI Taxonomy" id="182803"/>
    <lineage>
        <taxon>Eukaryota</taxon>
        <taxon>Metazoa</taxon>
        <taxon>Ecdysozoa</taxon>
        <taxon>Arthropoda</taxon>
        <taxon>Chelicerata</taxon>
        <taxon>Arachnida</taxon>
        <taxon>Araneae</taxon>
        <taxon>Araneomorphae</taxon>
        <taxon>Entelegynae</taxon>
        <taxon>Araneoidea</taxon>
        <taxon>Araneidae</taxon>
        <taxon>Araneus</taxon>
    </lineage>
</organism>
<gene>
    <name evidence="1" type="ORF">AVEN_233673_1</name>
</gene>
<dbReference type="EMBL" id="BGPR01030819">
    <property type="protein sequence ID" value="GBO03564.1"/>
    <property type="molecule type" value="Genomic_DNA"/>
</dbReference>
<name>A0A4Y2TV86_ARAVE</name>
<accession>A0A4Y2TV86</accession>
<protein>
    <submittedName>
        <fullName evidence="1">Uncharacterized protein</fullName>
    </submittedName>
</protein>
<reference evidence="1 2" key="1">
    <citation type="journal article" date="2019" name="Sci. Rep.">
        <title>Orb-weaving spider Araneus ventricosus genome elucidates the spidroin gene catalogue.</title>
        <authorList>
            <person name="Kono N."/>
            <person name="Nakamura H."/>
            <person name="Ohtoshi R."/>
            <person name="Moran D.A.P."/>
            <person name="Shinohara A."/>
            <person name="Yoshida Y."/>
            <person name="Fujiwara M."/>
            <person name="Mori M."/>
            <person name="Tomita M."/>
            <person name="Arakawa K."/>
        </authorList>
    </citation>
    <scope>NUCLEOTIDE SEQUENCE [LARGE SCALE GENOMIC DNA]</scope>
</reference>
<keyword evidence="2" id="KW-1185">Reference proteome</keyword>
<dbReference type="Proteomes" id="UP000499080">
    <property type="component" value="Unassembled WGS sequence"/>
</dbReference>
<evidence type="ECO:0000313" key="2">
    <source>
        <dbReference type="Proteomes" id="UP000499080"/>
    </source>
</evidence>
<comment type="caution">
    <text evidence="1">The sequence shown here is derived from an EMBL/GenBank/DDBJ whole genome shotgun (WGS) entry which is preliminary data.</text>
</comment>
<feature type="non-terminal residue" evidence="1">
    <location>
        <position position="1"/>
    </location>
</feature>
<evidence type="ECO:0000313" key="1">
    <source>
        <dbReference type="EMBL" id="GBO03564.1"/>
    </source>
</evidence>
<proteinExistence type="predicted"/>
<dbReference type="AlphaFoldDB" id="A0A4Y2TV86"/>
<sequence>PYGRKRCRESLSLGDKMKVLENAQIMVLSLLGTELWLAVFSGTKAIFEYAAPNTGYRVMENVRDFHVTSHPVGKEYYFRATGNDLFEVCLQ</sequence>